<evidence type="ECO:0000256" key="7">
    <source>
        <dbReference type="ARBA" id="ARBA00022833"/>
    </source>
</evidence>
<dbReference type="InterPro" id="IPR013083">
    <property type="entry name" value="Znf_RING/FYVE/PHD"/>
</dbReference>
<evidence type="ECO:0000256" key="8">
    <source>
        <dbReference type="PROSITE-ProRule" id="PRU00175"/>
    </source>
</evidence>
<organism evidence="10 11">
    <name type="scientific">Nyssa sinensis</name>
    <dbReference type="NCBI Taxonomy" id="561372"/>
    <lineage>
        <taxon>Eukaryota</taxon>
        <taxon>Viridiplantae</taxon>
        <taxon>Streptophyta</taxon>
        <taxon>Embryophyta</taxon>
        <taxon>Tracheophyta</taxon>
        <taxon>Spermatophyta</taxon>
        <taxon>Magnoliopsida</taxon>
        <taxon>eudicotyledons</taxon>
        <taxon>Gunneridae</taxon>
        <taxon>Pentapetalae</taxon>
        <taxon>asterids</taxon>
        <taxon>Cornales</taxon>
        <taxon>Nyssaceae</taxon>
        <taxon>Nyssa</taxon>
    </lineage>
</organism>
<dbReference type="Gene3D" id="3.30.40.10">
    <property type="entry name" value="Zinc/RING finger domain, C3HC4 (zinc finger)"/>
    <property type="match status" value="1"/>
</dbReference>
<dbReference type="CDD" id="cd16667">
    <property type="entry name" value="RING-H2_RNF126-like"/>
    <property type="match status" value="1"/>
</dbReference>
<accession>A0A5J5BBB0</accession>
<evidence type="ECO:0000256" key="4">
    <source>
        <dbReference type="ARBA" id="ARBA00022723"/>
    </source>
</evidence>
<dbReference type="GO" id="GO:0016567">
    <property type="term" value="P:protein ubiquitination"/>
    <property type="evidence" value="ECO:0007669"/>
    <property type="project" value="TreeGrafter"/>
</dbReference>
<keyword evidence="3" id="KW-0808">Transferase</keyword>
<dbReference type="EMBL" id="CM018038">
    <property type="protein sequence ID" value="KAA8538501.1"/>
    <property type="molecule type" value="Genomic_DNA"/>
</dbReference>
<evidence type="ECO:0000259" key="9">
    <source>
        <dbReference type="PROSITE" id="PS50089"/>
    </source>
</evidence>
<keyword evidence="6" id="KW-0833">Ubl conjugation pathway</keyword>
<dbReference type="Pfam" id="PF14369">
    <property type="entry name" value="Zn_ribbon_19"/>
    <property type="match status" value="1"/>
</dbReference>
<keyword evidence="7" id="KW-0862">Zinc</keyword>
<sequence length="404" mass="46685">MSSSPPPTTTNGNRVFQLYWCYQCHRTVGIASSENPSEIVCPRCSGQFLFEIDVARPGFLVDFTTFDPSPEARILEALALMSELPLRRHELDSEGRENRTTDVGLQAPWERMPLVDGRDRREPEIGPRRWRWPWRRGRESYEGDYWAPESGILARPWSWVIDGRDRRVPEIGTRRWHLPWRRVRGSDEVNGWPPRTWIIVRPADPVTLPRRVDPRDFFLGPGRGLEELIDELTENDRPGPPPAPDSAINEIPTVEITPTHLANDSHCPVCKEEFKVGGEVRELPCKHIYHSDCIVPWLRLHNSCPVCRHELPVPPRDSNEDDQSEVSLGTLQIPYHIEHLDSDDSDYDDIFRRRNPRCLRLRQLLASSWPFRSRYRPLYREGDNIATSGRAGILINEHGRAVVN</sequence>
<dbReference type="SMART" id="SM00184">
    <property type="entry name" value="RING"/>
    <property type="match status" value="1"/>
</dbReference>
<dbReference type="GO" id="GO:0005737">
    <property type="term" value="C:cytoplasm"/>
    <property type="evidence" value="ECO:0007669"/>
    <property type="project" value="TreeGrafter"/>
</dbReference>
<name>A0A5J5BBB0_9ASTE</name>
<keyword evidence="11" id="KW-1185">Reference proteome</keyword>
<evidence type="ECO:0000256" key="1">
    <source>
        <dbReference type="ARBA" id="ARBA00000900"/>
    </source>
</evidence>
<evidence type="ECO:0000256" key="6">
    <source>
        <dbReference type="ARBA" id="ARBA00022786"/>
    </source>
</evidence>
<proteinExistence type="predicted"/>
<dbReference type="SUPFAM" id="SSF57850">
    <property type="entry name" value="RING/U-box"/>
    <property type="match status" value="1"/>
</dbReference>
<dbReference type="PANTHER" id="PTHR15710">
    <property type="entry name" value="E3 UBIQUITIN-PROTEIN LIGASE PRAJA"/>
    <property type="match status" value="1"/>
</dbReference>
<dbReference type="PANTHER" id="PTHR15710:SF18">
    <property type="entry name" value="RING-TYPE E3 UBIQUITIN TRANSFERASE"/>
    <property type="match status" value="1"/>
</dbReference>
<dbReference type="InterPro" id="IPR039525">
    <property type="entry name" value="RNF126-like_zinc-ribbon"/>
</dbReference>
<evidence type="ECO:0000256" key="3">
    <source>
        <dbReference type="ARBA" id="ARBA00022679"/>
    </source>
</evidence>
<dbReference type="EC" id="2.3.2.27" evidence="2"/>
<dbReference type="PROSITE" id="PS50089">
    <property type="entry name" value="ZF_RING_2"/>
    <property type="match status" value="1"/>
</dbReference>
<dbReference type="AlphaFoldDB" id="A0A5J5BBB0"/>
<evidence type="ECO:0000256" key="5">
    <source>
        <dbReference type="ARBA" id="ARBA00022771"/>
    </source>
</evidence>
<evidence type="ECO:0000313" key="11">
    <source>
        <dbReference type="Proteomes" id="UP000325577"/>
    </source>
</evidence>
<gene>
    <name evidence="10" type="ORF">F0562_028128</name>
</gene>
<evidence type="ECO:0000256" key="2">
    <source>
        <dbReference type="ARBA" id="ARBA00012483"/>
    </source>
</evidence>
<dbReference type="OrthoDB" id="8062037at2759"/>
<feature type="domain" description="RING-type" evidence="9">
    <location>
        <begin position="267"/>
        <end position="308"/>
    </location>
</feature>
<dbReference type="InterPro" id="IPR001841">
    <property type="entry name" value="Znf_RING"/>
</dbReference>
<keyword evidence="4" id="KW-0479">Metal-binding</keyword>
<dbReference type="GO" id="GO:0061630">
    <property type="term" value="F:ubiquitin protein ligase activity"/>
    <property type="evidence" value="ECO:0007669"/>
    <property type="project" value="UniProtKB-EC"/>
</dbReference>
<comment type="catalytic activity">
    <reaction evidence="1">
        <text>S-ubiquitinyl-[E2 ubiquitin-conjugating enzyme]-L-cysteine + [acceptor protein]-L-lysine = [E2 ubiquitin-conjugating enzyme]-L-cysteine + N(6)-ubiquitinyl-[acceptor protein]-L-lysine.</text>
        <dbReference type="EC" id="2.3.2.27"/>
    </reaction>
</comment>
<evidence type="ECO:0000313" key="10">
    <source>
        <dbReference type="EMBL" id="KAA8538501.1"/>
    </source>
</evidence>
<dbReference type="Pfam" id="PF13639">
    <property type="entry name" value="zf-RING_2"/>
    <property type="match status" value="1"/>
</dbReference>
<keyword evidence="5 8" id="KW-0863">Zinc-finger</keyword>
<reference evidence="10 11" key="1">
    <citation type="submission" date="2019-09" db="EMBL/GenBank/DDBJ databases">
        <title>A chromosome-level genome assembly of the Chinese tupelo Nyssa sinensis.</title>
        <authorList>
            <person name="Yang X."/>
            <person name="Kang M."/>
            <person name="Yang Y."/>
            <person name="Xiong H."/>
            <person name="Wang M."/>
            <person name="Zhang Z."/>
            <person name="Wang Z."/>
            <person name="Wu H."/>
            <person name="Ma T."/>
            <person name="Liu J."/>
            <person name="Xi Z."/>
        </authorList>
    </citation>
    <scope>NUCLEOTIDE SEQUENCE [LARGE SCALE GENOMIC DNA]</scope>
    <source>
        <strain evidence="10">J267</strain>
        <tissue evidence="10">Leaf</tissue>
    </source>
</reference>
<dbReference type="FunFam" id="3.30.40.10:FF:000022">
    <property type="entry name" value="E3 ubiquitin-protein ligase RING1-like"/>
    <property type="match status" value="1"/>
</dbReference>
<protein>
    <recommendedName>
        <fullName evidence="2">RING-type E3 ubiquitin transferase</fullName>
        <ecNumber evidence="2">2.3.2.27</ecNumber>
    </recommendedName>
</protein>
<dbReference type="GO" id="GO:0008270">
    <property type="term" value="F:zinc ion binding"/>
    <property type="evidence" value="ECO:0007669"/>
    <property type="project" value="UniProtKB-KW"/>
</dbReference>
<dbReference type="Proteomes" id="UP000325577">
    <property type="component" value="Linkage Group LG15"/>
</dbReference>